<proteinExistence type="inferred from homology"/>
<sequence length="266" mass="28343">MPRFEPHPVVRPAIVTGASSGIGAATAVALAELGHPVALGARRVPTCEALAARIRDKGGVAFAHRLDVTDDDSVEEFVTAAEKELGDIEILVSAAGVVRFGAAHEMSSPDFVRQLDLHLAGPHRMVRRLVPGMVERQRGDVVLIGSDCALSPRPRMGAYNAAKSGLEALSVQMRQELEGTGVRVSIVRPGPTQTEMGTDATVEDVGPLLEDWSRWGFARHPYMLRASDMAAAVSAVVSTPRGAHIIISEVQPEAPLRHPKPAPTQQ</sequence>
<dbReference type="InterPro" id="IPR020904">
    <property type="entry name" value="Sc_DH/Rdtase_CS"/>
</dbReference>
<dbReference type="Proteomes" id="UP001601444">
    <property type="component" value="Unassembled WGS sequence"/>
</dbReference>
<organism evidence="3 4">
    <name type="scientific">Nocardia thailandica</name>
    <dbReference type="NCBI Taxonomy" id="257275"/>
    <lineage>
        <taxon>Bacteria</taxon>
        <taxon>Bacillati</taxon>
        <taxon>Actinomycetota</taxon>
        <taxon>Actinomycetes</taxon>
        <taxon>Mycobacteriales</taxon>
        <taxon>Nocardiaceae</taxon>
        <taxon>Nocardia</taxon>
    </lineage>
</organism>
<dbReference type="CDD" id="cd05233">
    <property type="entry name" value="SDR_c"/>
    <property type="match status" value="1"/>
</dbReference>
<evidence type="ECO:0000256" key="1">
    <source>
        <dbReference type="ARBA" id="ARBA00006484"/>
    </source>
</evidence>
<dbReference type="PROSITE" id="PS00061">
    <property type="entry name" value="ADH_SHORT"/>
    <property type="match status" value="1"/>
</dbReference>
<accession>A0ABW6PRJ4</accession>
<reference evidence="3 4" key="1">
    <citation type="submission" date="2024-10" db="EMBL/GenBank/DDBJ databases">
        <title>The Natural Products Discovery Center: Release of the First 8490 Sequenced Strains for Exploring Actinobacteria Biosynthetic Diversity.</title>
        <authorList>
            <person name="Kalkreuter E."/>
            <person name="Kautsar S.A."/>
            <person name="Yang D."/>
            <person name="Bader C.D."/>
            <person name="Teijaro C.N."/>
            <person name="Fluegel L."/>
            <person name="Davis C.M."/>
            <person name="Simpson J.R."/>
            <person name="Lauterbach L."/>
            <person name="Steele A.D."/>
            <person name="Gui C."/>
            <person name="Meng S."/>
            <person name="Li G."/>
            <person name="Viehrig K."/>
            <person name="Ye F."/>
            <person name="Su P."/>
            <person name="Kiefer A.F."/>
            <person name="Nichols A."/>
            <person name="Cepeda A.J."/>
            <person name="Yan W."/>
            <person name="Fan B."/>
            <person name="Jiang Y."/>
            <person name="Adhikari A."/>
            <person name="Zheng C.-J."/>
            <person name="Schuster L."/>
            <person name="Cowan T.M."/>
            <person name="Smanski M.J."/>
            <person name="Chevrette M.G."/>
            <person name="De Carvalho L.P.S."/>
            <person name="Shen B."/>
        </authorList>
    </citation>
    <scope>NUCLEOTIDE SEQUENCE [LARGE SCALE GENOMIC DNA]</scope>
    <source>
        <strain evidence="3 4">NPDC004045</strain>
    </source>
</reference>
<gene>
    <name evidence="3" type="ORF">ACFYTF_19585</name>
</gene>
<keyword evidence="2" id="KW-0560">Oxidoreductase</keyword>
<dbReference type="EMBL" id="JBIAMX010000012">
    <property type="protein sequence ID" value="MFF0545036.1"/>
    <property type="molecule type" value="Genomic_DNA"/>
</dbReference>
<evidence type="ECO:0000313" key="3">
    <source>
        <dbReference type="EMBL" id="MFF0545036.1"/>
    </source>
</evidence>
<comment type="caution">
    <text evidence="3">The sequence shown here is derived from an EMBL/GenBank/DDBJ whole genome shotgun (WGS) entry which is preliminary data.</text>
</comment>
<evidence type="ECO:0000313" key="4">
    <source>
        <dbReference type="Proteomes" id="UP001601444"/>
    </source>
</evidence>
<keyword evidence="4" id="KW-1185">Reference proteome</keyword>
<dbReference type="RefSeq" id="WP_387701527.1">
    <property type="nucleotide sequence ID" value="NZ_JBIAMX010000012.1"/>
</dbReference>
<dbReference type="Pfam" id="PF00106">
    <property type="entry name" value="adh_short"/>
    <property type="match status" value="1"/>
</dbReference>
<comment type="similarity">
    <text evidence="1">Belongs to the short-chain dehydrogenases/reductases (SDR) family.</text>
</comment>
<protein>
    <submittedName>
        <fullName evidence="3">SDR family oxidoreductase</fullName>
    </submittedName>
</protein>
<dbReference type="SUPFAM" id="SSF51735">
    <property type="entry name" value="NAD(P)-binding Rossmann-fold domains"/>
    <property type="match status" value="1"/>
</dbReference>
<dbReference type="InterPro" id="IPR002347">
    <property type="entry name" value="SDR_fam"/>
</dbReference>
<evidence type="ECO:0000256" key="2">
    <source>
        <dbReference type="ARBA" id="ARBA00023002"/>
    </source>
</evidence>
<dbReference type="PANTHER" id="PTHR43669:SF3">
    <property type="entry name" value="ALCOHOL DEHYDROGENASE, PUTATIVE (AFU_ORTHOLOGUE AFUA_3G03445)-RELATED"/>
    <property type="match status" value="1"/>
</dbReference>
<name>A0ABW6PRJ4_9NOCA</name>
<dbReference type="Gene3D" id="3.40.50.720">
    <property type="entry name" value="NAD(P)-binding Rossmann-like Domain"/>
    <property type="match status" value="1"/>
</dbReference>
<dbReference type="PANTHER" id="PTHR43669">
    <property type="entry name" value="5-KETO-D-GLUCONATE 5-REDUCTASE"/>
    <property type="match status" value="1"/>
</dbReference>
<dbReference type="PRINTS" id="PR00081">
    <property type="entry name" value="GDHRDH"/>
</dbReference>
<dbReference type="InterPro" id="IPR036291">
    <property type="entry name" value="NAD(P)-bd_dom_sf"/>
</dbReference>
<dbReference type="NCBIfam" id="NF005854">
    <property type="entry name" value="PRK07775.1"/>
    <property type="match status" value="1"/>
</dbReference>